<dbReference type="CDD" id="cd07023">
    <property type="entry name" value="S49_Sppa_N_C"/>
    <property type="match status" value="1"/>
</dbReference>
<dbReference type="InterPro" id="IPR029045">
    <property type="entry name" value="ClpP/crotonase-like_dom_sf"/>
</dbReference>
<dbReference type="SUPFAM" id="SSF52096">
    <property type="entry name" value="ClpP/crotonase"/>
    <property type="match status" value="1"/>
</dbReference>
<dbReference type="HOGENOM" id="CLU_046540_0_1_9"/>
<name>A4IRT5_GEOTN</name>
<dbReference type="GO" id="GO:0008236">
    <property type="term" value="F:serine-type peptidase activity"/>
    <property type="evidence" value="ECO:0007669"/>
    <property type="project" value="UniProtKB-KW"/>
</dbReference>
<dbReference type="Pfam" id="PF01343">
    <property type="entry name" value="Peptidase_S49"/>
    <property type="match status" value="1"/>
</dbReference>
<evidence type="ECO:0000256" key="3">
    <source>
        <dbReference type="ARBA" id="ARBA00022801"/>
    </source>
</evidence>
<dbReference type="AlphaFoldDB" id="A4IRT5"/>
<keyword evidence="4" id="KW-0720">Serine protease</keyword>
<protein>
    <submittedName>
        <fullName evidence="6">Signal peptide peptidase</fullName>
    </submittedName>
</protein>
<dbReference type="GO" id="GO:0006508">
    <property type="term" value="P:proteolysis"/>
    <property type="evidence" value="ECO:0007669"/>
    <property type="project" value="UniProtKB-KW"/>
</dbReference>
<dbReference type="Gene3D" id="3.90.226.10">
    <property type="entry name" value="2-enoyl-CoA Hydratase, Chain A, domain 1"/>
    <property type="match status" value="2"/>
</dbReference>
<proteinExistence type="inferred from homology"/>
<sequence length="341" mass="37801">MQRGKKMNRKRWTALAIAAALFIISVLVNAVGILLSDKSETWSKNWLSLMEDSFSEEVIEDGDPLKKIVVLEVNGVIEDTGEAETFFSSSFYNHQAFLKMIKQVKEDDSVKAIVLRINSPGGGVVESAEVHNQLLKLKKETKKPIYVSMGAMAASGGYYIATAGDKLFASPETITGSIGVIMQSINYEGLAKKYGVELVTIKSGPYKDIMNPARKMTDAEQEILQRLINQSYEGFVDVIVEGRKLSEEAVRKLADGRIYNGRQAKALQLIDEFGYLDDTIAALKKEHRLSGAQVVKYVSDTPWSSLFGVISNNAKPETEASELIRLLSRPSSPRLMYLFSE</sequence>
<evidence type="ECO:0000256" key="1">
    <source>
        <dbReference type="ARBA" id="ARBA00008683"/>
    </source>
</evidence>
<dbReference type="PANTHER" id="PTHR42987:SF7">
    <property type="entry name" value="SIGNAL PEPTIDE PEPTIDASE SPPA-RELATED"/>
    <property type="match status" value="1"/>
</dbReference>
<keyword evidence="2" id="KW-0645">Protease</keyword>
<feature type="domain" description="Peptidase S49" evidence="5">
    <location>
        <begin position="139"/>
        <end position="289"/>
    </location>
</feature>
<accession>A4IRT5</accession>
<gene>
    <name evidence="6" type="ordered locus">GTNG_2694</name>
</gene>
<dbReference type="Proteomes" id="UP000001578">
    <property type="component" value="Chromosome"/>
</dbReference>
<organism evidence="6 7">
    <name type="scientific">Geobacillus thermodenitrificans (strain NG80-2)</name>
    <dbReference type="NCBI Taxonomy" id="420246"/>
    <lineage>
        <taxon>Bacteria</taxon>
        <taxon>Bacillati</taxon>
        <taxon>Bacillota</taxon>
        <taxon>Bacilli</taxon>
        <taxon>Bacillales</taxon>
        <taxon>Anoxybacillaceae</taxon>
        <taxon>Geobacillus</taxon>
    </lineage>
</organism>
<dbReference type="InterPro" id="IPR002142">
    <property type="entry name" value="Peptidase_S49"/>
</dbReference>
<dbReference type="KEGG" id="gtn:GTNG_2694"/>
<dbReference type="EMBL" id="CP000557">
    <property type="protein sequence ID" value="ABO68039.1"/>
    <property type="molecule type" value="Genomic_DNA"/>
</dbReference>
<dbReference type="PANTHER" id="PTHR42987">
    <property type="entry name" value="PEPTIDASE S49"/>
    <property type="match status" value="1"/>
</dbReference>
<dbReference type="NCBIfam" id="TIGR00706">
    <property type="entry name" value="SppA_dom"/>
    <property type="match status" value="1"/>
</dbReference>
<dbReference type="InterPro" id="IPR004635">
    <property type="entry name" value="Pept_S49_SppA"/>
</dbReference>
<evidence type="ECO:0000313" key="6">
    <source>
        <dbReference type="EMBL" id="ABO68039.1"/>
    </source>
</evidence>
<evidence type="ECO:0000256" key="4">
    <source>
        <dbReference type="ARBA" id="ARBA00022825"/>
    </source>
</evidence>
<reference evidence="6 7" key="1">
    <citation type="journal article" date="2007" name="Proc. Natl. Acad. Sci. U.S.A.">
        <title>Genome and proteome of long-chain alkane degrading Geobacillus thermodenitrificans NG80-2 isolated from a deep-subsurface oil reservoir.</title>
        <authorList>
            <person name="Feng L."/>
            <person name="Wang W."/>
            <person name="Cheng J."/>
            <person name="Ren Y."/>
            <person name="Zhao G."/>
            <person name="Gao C."/>
            <person name="Tang Y."/>
            <person name="Liu X."/>
            <person name="Han W."/>
            <person name="Peng X."/>
            <person name="Liu R."/>
            <person name="Wang L."/>
        </authorList>
    </citation>
    <scope>NUCLEOTIDE SEQUENCE [LARGE SCALE GENOMIC DNA]</scope>
    <source>
        <strain evidence="6 7">NG80-2</strain>
    </source>
</reference>
<dbReference type="eggNOG" id="COG0616">
    <property type="taxonomic scope" value="Bacteria"/>
</dbReference>
<comment type="similarity">
    <text evidence="1">Belongs to the peptidase S49 family.</text>
</comment>
<evidence type="ECO:0000259" key="5">
    <source>
        <dbReference type="Pfam" id="PF01343"/>
    </source>
</evidence>
<evidence type="ECO:0000256" key="2">
    <source>
        <dbReference type="ARBA" id="ARBA00022670"/>
    </source>
</evidence>
<keyword evidence="3" id="KW-0378">Hydrolase</keyword>
<dbReference type="InterPro" id="IPR047272">
    <property type="entry name" value="S49_SppA_C"/>
</dbReference>
<evidence type="ECO:0000313" key="7">
    <source>
        <dbReference type="Proteomes" id="UP000001578"/>
    </source>
</evidence>